<dbReference type="AlphaFoldDB" id="A0A1G6MDD4"/>
<dbReference type="Proteomes" id="UP000199452">
    <property type="component" value="Unassembled WGS sequence"/>
</dbReference>
<evidence type="ECO:0000256" key="1">
    <source>
        <dbReference type="SAM" id="Phobius"/>
    </source>
</evidence>
<proteinExistence type="predicted"/>
<organism evidence="2 3">
    <name type="scientific">Williamwhitmania taraxaci</name>
    <dbReference type="NCBI Taxonomy" id="1640674"/>
    <lineage>
        <taxon>Bacteria</taxon>
        <taxon>Pseudomonadati</taxon>
        <taxon>Bacteroidota</taxon>
        <taxon>Bacteroidia</taxon>
        <taxon>Bacteroidales</taxon>
        <taxon>Williamwhitmaniaceae</taxon>
        <taxon>Williamwhitmania</taxon>
    </lineage>
</organism>
<protein>
    <submittedName>
        <fullName evidence="2">Uncharacterized protein</fullName>
    </submittedName>
</protein>
<keyword evidence="3" id="KW-1185">Reference proteome</keyword>
<feature type="transmembrane region" description="Helical" evidence="1">
    <location>
        <begin position="42"/>
        <end position="59"/>
    </location>
</feature>
<keyword evidence="1" id="KW-1133">Transmembrane helix</keyword>
<dbReference type="EMBL" id="FMYP01000035">
    <property type="protein sequence ID" value="SDC53274.1"/>
    <property type="molecule type" value="Genomic_DNA"/>
</dbReference>
<feature type="transmembrane region" description="Helical" evidence="1">
    <location>
        <begin position="66"/>
        <end position="85"/>
    </location>
</feature>
<sequence>MDKLLTKVGVSFALFLMVCELSYVNAKSLLYIVAEFGFVDKLFAVVGAMAFSMVTVLVMRKGTRPWMKLVFPIFDTLLVFGGFNLKFADNMLGNPVAFGLTIFMALFTGFITYSLGQINYTDHAVDSEATKVETKRIVADLESKQFESNRMVEVLRRELNDSRGNEEQLEVIITNLHRINNELTERVADSSRNVDELNLSLTNTLASLDESKRISAELEASLKEVRTAATTFLQSHILYENWIGKKKSAGNRNGKEALLGKMAEEIKAGKVIPVQVFLEKVSA</sequence>
<dbReference type="RefSeq" id="WP_092438626.1">
    <property type="nucleotide sequence ID" value="NZ_FMYP01000035.1"/>
</dbReference>
<accession>A0A1G6MDD4</accession>
<gene>
    <name evidence="2" type="ORF">SAMN05216323_103539</name>
</gene>
<reference evidence="2 3" key="1">
    <citation type="submission" date="2016-09" db="EMBL/GenBank/DDBJ databases">
        <authorList>
            <person name="Capua I."/>
            <person name="De Benedictis P."/>
            <person name="Joannis T."/>
            <person name="Lombin L.H."/>
            <person name="Cattoli G."/>
        </authorList>
    </citation>
    <scope>NUCLEOTIDE SEQUENCE [LARGE SCALE GENOMIC DNA]</scope>
    <source>
        <strain evidence="2 3">A7P-90m</strain>
    </source>
</reference>
<feature type="transmembrane region" description="Helical" evidence="1">
    <location>
        <begin position="97"/>
        <end position="115"/>
    </location>
</feature>
<keyword evidence="1" id="KW-0812">Transmembrane</keyword>
<dbReference type="OrthoDB" id="10000916at2"/>
<evidence type="ECO:0000313" key="2">
    <source>
        <dbReference type="EMBL" id="SDC53274.1"/>
    </source>
</evidence>
<dbReference type="STRING" id="1640674.SAMN05216323_103539"/>
<keyword evidence="1" id="KW-0472">Membrane</keyword>
<name>A0A1G6MDD4_9BACT</name>
<evidence type="ECO:0000313" key="3">
    <source>
        <dbReference type="Proteomes" id="UP000199452"/>
    </source>
</evidence>